<dbReference type="GO" id="GO:0008990">
    <property type="term" value="F:rRNA (guanine-N2-)-methyltransferase activity"/>
    <property type="evidence" value="ECO:0007669"/>
    <property type="project" value="InterPro"/>
</dbReference>
<dbReference type="PANTHER" id="PTHR36112:SF1">
    <property type="entry name" value="RIBOSOMAL RNA SMALL SUBUNIT METHYLTRANSFERASE J"/>
    <property type="match status" value="1"/>
</dbReference>
<sequence length="261" mass="29243">MITTSYRSSDHTIKIAKMLSEELGIRYCDRNKQTVENMLKSAERDLLVIGKERFELYTKQGGKFFFHPNTAMFRAKRFMRGEQEPMLRAAGLTAGDSFLDCTLGLASDAIIASMAVGETGSVIGLEKNKLVSVLVNTGLHSWETGIEQLQAAMRRIQVNHADCFDYLKQLPDKSVDVIYFDPMFHEPVESSDGIAPLRELAEDSALADGCIKEAVRAARKSVVLKDHWKSPRFDQFGFNVLKRKSALFHYGVIQIASETSP</sequence>
<reference evidence="1" key="1">
    <citation type="submission" date="2022-02" db="EMBL/GenBank/DDBJ databases">
        <title>Crop Bioprotection Bacillus Genome Sequencing.</title>
        <authorList>
            <person name="Dunlap C."/>
        </authorList>
    </citation>
    <scope>NUCLEOTIDE SEQUENCE</scope>
    <source>
        <strain evidence="1">EC49O2N-C10</strain>
    </source>
</reference>
<gene>
    <name evidence="1" type="ORF">MOF03_05970</name>
</gene>
<dbReference type="AlphaFoldDB" id="A0A9Q4EJS3"/>
<dbReference type="CDD" id="cd02440">
    <property type="entry name" value="AdoMet_MTases"/>
    <property type="match status" value="1"/>
</dbReference>
<dbReference type="InterPro" id="IPR029063">
    <property type="entry name" value="SAM-dependent_MTases_sf"/>
</dbReference>
<dbReference type="RefSeq" id="WP_268496581.1">
    <property type="nucleotide sequence ID" value="NZ_JALAVZ010000003.1"/>
</dbReference>
<dbReference type="Pfam" id="PF04445">
    <property type="entry name" value="SAM_MT"/>
    <property type="match status" value="1"/>
</dbReference>
<evidence type="ECO:0000313" key="1">
    <source>
        <dbReference type="EMBL" id="MCY9184203.1"/>
    </source>
</evidence>
<dbReference type="Gene3D" id="3.40.50.150">
    <property type="entry name" value="Vaccinia Virus protein VP39"/>
    <property type="match status" value="1"/>
</dbReference>
<evidence type="ECO:0000313" key="2">
    <source>
        <dbReference type="Proteomes" id="UP001073053"/>
    </source>
</evidence>
<keyword evidence="1" id="KW-0489">Methyltransferase</keyword>
<proteinExistence type="predicted"/>
<keyword evidence="1" id="KW-0808">Transferase</keyword>
<name>A0A9Q4EJS3_9BACI</name>
<dbReference type="InterPro" id="IPR007536">
    <property type="entry name" value="16SrRNA_methylTrfase_J"/>
</dbReference>
<comment type="caution">
    <text evidence="1">The sequence shown here is derived from an EMBL/GenBank/DDBJ whole genome shotgun (WGS) entry which is preliminary data.</text>
</comment>
<dbReference type="PANTHER" id="PTHR36112">
    <property type="entry name" value="RIBOSOMAL RNA SMALL SUBUNIT METHYLTRANSFERASE J"/>
    <property type="match status" value="1"/>
</dbReference>
<dbReference type="SUPFAM" id="SSF53335">
    <property type="entry name" value="S-adenosyl-L-methionine-dependent methyltransferases"/>
    <property type="match status" value="1"/>
</dbReference>
<accession>A0A9Q4EJS3</accession>
<dbReference type="EMBL" id="JALAWA010000003">
    <property type="protein sequence ID" value="MCY9184203.1"/>
    <property type="molecule type" value="Genomic_DNA"/>
</dbReference>
<protein>
    <submittedName>
        <fullName evidence="1">Class I SAM-dependent methyltransferase</fullName>
    </submittedName>
</protein>
<organism evidence="1 2">
    <name type="scientific">Bacillus halotolerans</name>
    <dbReference type="NCBI Taxonomy" id="260554"/>
    <lineage>
        <taxon>Bacteria</taxon>
        <taxon>Bacillati</taxon>
        <taxon>Bacillota</taxon>
        <taxon>Bacilli</taxon>
        <taxon>Bacillales</taxon>
        <taxon>Bacillaceae</taxon>
        <taxon>Bacillus</taxon>
    </lineage>
</organism>
<dbReference type="Proteomes" id="UP001073053">
    <property type="component" value="Unassembled WGS sequence"/>
</dbReference>